<dbReference type="STRING" id="593117.TGAM_0554"/>
<name>C5A494_THEGJ</name>
<evidence type="ECO:0000313" key="3">
    <source>
        <dbReference type="Proteomes" id="UP000001488"/>
    </source>
</evidence>
<accession>C5A494</accession>
<keyword evidence="3" id="KW-1185">Reference proteome</keyword>
<dbReference type="RefSeq" id="WP_015858174.1">
    <property type="nucleotide sequence ID" value="NC_012804.1"/>
</dbReference>
<dbReference type="PATRIC" id="fig|593117.10.peg.552"/>
<organism evidence="2 3">
    <name type="scientific">Thermococcus gammatolerans (strain DSM 15229 / JCM 11827 / EJ3)</name>
    <dbReference type="NCBI Taxonomy" id="593117"/>
    <lineage>
        <taxon>Archaea</taxon>
        <taxon>Methanobacteriati</taxon>
        <taxon>Methanobacteriota</taxon>
        <taxon>Thermococci</taxon>
        <taxon>Thermococcales</taxon>
        <taxon>Thermococcaceae</taxon>
        <taxon>Thermococcus</taxon>
    </lineage>
</organism>
<dbReference type="HOGENOM" id="CLU_2893450_0_0_2"/>
<dbReference type="eggNOG" id="arCOG07082">
    <property type="taxonomic scope" value="Archaea"/>
</dbReference>
<evidence type="ECO:0000256" key="1">
    <source>
        <dbReference type="SAM" id="Phobius"/>
    </source>
</evidence>
<keyword evidence="1" id="KW-0472">Membrane</keyword>
<protein>
    <submittedName>
        <fullName evidence="2">Uncharacterized protein</fullName>
    </submittedName>
</protein>
<evidence type="ECO:0000313" key="2">
    <source>
        <dbReference type="EMBL" id="ACS33056.1"/>
    </source>
</evidence>
<dbReference type="EMBL" id="CP001398">
    <property type="protein sequence ID" value="ACS33056.1"/>
    <property type="molecule type" value="Genomic_DNA"/>
</dbReference>
<dbReference type="KEGG" id="tga:TGAM_0554"/>
<gene>
    <name evidence="2" type="ordered locus">TGAM_0554</name>
</gene>
<proteinExistence type="predicted"/>
<dbReference type="PaxDb" id="593117-TGAM_0554"/>
<feature type="transmembrane region" description="Helical" evidence="1">
    <location>
        <begin position="40"/>
        <end position="58"/>
    </location>
</feature>
<dbReference type="GeneID" id="7987177"/>
<dbReference type="OrthoDB" id="102540at2157"/>
<dbReference type="Proteomes" id="UP000001488">
    <property type="component" value="Chromosome"/>
</dbReference>
<keyword evidence="1" id="KW-1133">Transmembrane helix</keyword>
<keyword evidence="1" id="KW-0812">Transmembrane</keyword>
<dbReference type="AlphaFoldDB" id="C5A494"/>
<reference evidence="2 3" key="1">
    <citation type="journal article" date="2007" name="Genome Biol.">
        <title>Genome analysis and genome-wide proteomics of Thermococcus gammatolerans, the most radioresistant organism known amongst the Archaea.</title>
        <authorList>
            <person name="Zivanovic Y."/>
            <person name="Armengaud J."/>
            <person name="Lagorce A."/>
            <person name="Leplat C."/>
            <person name="Guerin P."/>
            <person name="Dutertre M."/>
            <person name="Anthouard V."/>
            <person name="Forterre P."/>
            <person name="Wincker P."/>
            <person name="Confalonieri F."/>
        </authorList>
    </citation>
    <scope>NUCLEOTIDE SEQUENCE [LARGE SCALE GENOMIC DNA]</scope>
    <source>
        <strain evidence="3">DSM 15229 / JCM 11827 / EJ3</strain>
    </source>
</reference>
<sequence>MRGPFPDQITVKRSEMLAEEKQSKFLHEGEELRQYSTLETVVIVILGLLVLGFVIFTLRNYL</sequence>